<feature type="domain" description="N-acetyltransferase" evidence="9">
    <location>
        <begin position="7"/>
        <end position="145"/>
    </location>
</feature>
<dbReference type="Pfam" id="PF18317">
    <property type="entry name" value="SDH_C"/>
    <property type="match status" value="1"/>
</dbReference>
<keyword evidence="5 8" id="KW-0560">Oxidoreductase</keyword>
<keyword evidence="11" id="KW-1185">Reference proteome</keyword>
<evidence type="ECO:0000259" key="9">
    <source>
        <dbReference type="PROSITE" id="PS51186"/>
    </source>
</evidence>
<name>E7G5U5_9FIRM</name>
<comment type="function">
    <text evidence="8">Involved in the biosynthesis of the chorismate, which leads to the biosynthesis of aromatic amino acids. Catalyzes the reversible NADPH linked reduction of 3-dehydroshikimate (DHSA) to yield shikimate (SA).</text>
</comment>
<feature type="active site" description="Proton acceptor" evidence="8">
    <location>
        <position position="214"/>
    </location>
</feature>
<dbReference type="HOGENOM" id="CLU_648472_0_0_9"/>
<feature type="binding site" evidence="8">
    <location>
        <position position="398"/>
    </location>
    <ligand>
        <name>shikimate</name>
        <dbReference type="ChEBI" id="CHEBI:36208"/>
    </ligand>
</feature>
<keyword evidence="4 8" id="KW-0521">NADP</keyword>
<dbReference type="Proteomes" id="UP000003157">
    <property type="component" value="Unassembled WGS sequence"/>
</dbReference>
<dbReference type="PANTHER" id="PTHR21089:SF1">
    <property type="entry name" value="BIFUNCTIONAL 3-DEHYDROQUINATE DEHYDRATASE_SHIKIMATE DEHYDROGENASE, CHLOROPLASTIC"/>
    <property type="match status" value="1"/>
</dbReference>
<sequence length="423" mass="48378">MTYDDYPIIKSFYQDKDVMKMITGDVLSEQEMKEKWEIITSWNHDLKYGYYLGFDQDLLVGVGCLKPYSHGVEVGYMIYPRYWRQEYGKQICYELMKIVETMTVQRIVAYIDPLNIPSKKILESYGFQSIYQKGDEELLEKKKNRITGYTGLYGIVANPIRHSFSPMMHNTAFQTLGIDDVYLAFEVAENQLSDYITSVKTLNIKGFNVSMPYKLKIMDYLDDLTTEAKLCQAVNTVKNVNGKLIGHISDGKGFVMACEEREWHIQNQKIVVLGAGGAACAIIVEMALQGAKEIVVYNRSEKPFIKELNQKLNCDIHLKSLSNKDELKQDLKDAYLLVQTTNVGMSPNVDQCLIDESYLSHQLKVADIIYKPAQTKLLKMAERLGLEYMNGEGMILYQGAVSFEFWTGQKMPIKEVKIALGME</sequence>
<dbReference type="STRING" id="100884.GCA_000269565_01568"/>
<evidence type="ECO:0000256" key="8">
    <source>
        <dbReference type="HAMAP-Rule" id="MF_00222"/>
    </source>
</evidence>
<feature type="binding site" evidence="8">
    <location>
        <position position="368"/>
    </location>
    <ligand>
        <name>NADP(+)</name>
        <dbReference type="ChEBI" id="CHEBI:58349"/>
    </ligand>
</feature>
<comment type="caution">
    <text evidence="8">Lacks conserved residue(s) required for the propagation of feature annotation.</text>
</comment>
<comment type="subunit">
    <text evidence="8">Homodimer.</text>
</comment>
<feature type="binding site" evidence="8">
    <location>
        <position position="250"/>
    </location>
    <ligand>
        <name>shikimate</name>
        <dbReference type="ChEBI" id="CHEBI:36208"/>
    </ligand>
</feature>
<organism evidence="10 11">
    <name type="scientific">Coprobacillus cateniformis</name>
    <dbReference type="NCBI Taxonomy" id="100884"/>
    <lineage>
        <taxon>Bacteria</taxon>
        <taxon>Bacillati</taxon>
        <taxon>Bacillota</taxon>
        <taxon>Erysipelotrichia</taxon>
        <taxon>Erysipelotrichales</taxon>
        <taxon>Coprobacillaceae</taxon>
        <taxon>Coprobacillus</taxon>
    </lineage>
</organism>
<dbReference type="GO" id="GO:0004764">
    <property type="term" value="F:shikimate 3-dehydrogenase (NADP+) activity"/>
    <property type="evidence" value="ECO:0007669"/>
    <property type="project" value="UniProtKB-UniRule"/>
</dbReference>
<gene>
    <name evidence="8" type="primary">aroE</name>
    <name evidence="10" type="ORF">HMPREF9488_00133</name>
</gene>
<dbReference type="InterPro" id="IPR013708">
    <property type="entry name" value="Shikimate_DH-bd_N"/>
</dbReference>
<evidence type="ECO:0000256" key="6">
    <source>
        <dbReference type="ARBA" id="ARBA00023141"/>
    </source>
</evidence>
<dbReference type="Pfam" id="PF01488">
    <property type="entry name" value="Shikimate_DH"/>
    <property type="match status" value="1"/>
</dbReference>
<dbReference type="InterPro" id="IPR000182">
    <property type="entry name" value="GNAT_dom"/>
</dbReference>
<feature type="binding site" evidence="8">
    <location>
        <position position="391"/>
    </location>
    <ligand>
        <name>NADP(+)</name>
        <dbReference type="ChEBI" id="CHEBI:58349"/>
    </ligand>
</feature>
<dbReference type="Pfam" id="PF13302">
    <property type="entry name" value="Acetyltransf_3"/>
    <property type="match status" value="1"/>
</dbReference>
<dbReference type="CDD" id="cd01065">
    <property type="entry name" value="NAD_bind_Shikimate_DH"/>
    <property type="match status" value="1"/>
</dbReference>
<evidence type="ECO:0000256" key="7">
    <source>
        <dbReference type="ARBA" id="ARBA00049442"/>
    </source>
</evidence>
<dbReference type="GO" id="GO:0009423">
    <property type="term" value="P:chorismate biosynthetic process"/>
    <property type="evidence" value="ECO:0007669"/>
    <property type="project" value="UniProtKB-UniRule"/>
</dbReference>
<proteinExistence type="inferred from homology"/>
<protein>
    <recommendedName>
        <fullName evidence="2 8">Shikimate dehydrogenase (NADP(+))</fullName>
        <shortName evidence="8">SDH</shortName>
        <ecNumber evidence="2 8">1.1.1.25</ecNumber>
    </recommendedName>
</protein>
<evidence type="ECO:0000256" key="3">
    <source>
        <dbReference type="ARBA" id="ARBA00022605"/>
    </source>
</evidence>
<dbReference type="PROSITE" id="PS51186">
    <property type="entry name" value="GNAT"/>
    <property type="match status" value="1"/>
</dbReference>
<feature type="binding site" evidence="8">
    <location>
        <position position="235"/>
    </location>
    <ligand>
        <name>shikimate</name>
        <dbReference type="ChEBI" id="CHEBI:36208"/>
    </ligand>
</feature>
<dbReference type="SUPFAM" id="SSF53223">
    <property type="entry name" value="Aminoacid dehydrogenase-like, N-terminal domain"/>
    <property type="match status" value="1"/>
</dbReference>
<dbReference type="eggNOG" id="COG0169">
    <property type="taxonomic scope" value="Bacteria"/>
</dbReference>
<evidence type="ECO:0000256" key="4">
    <source>
        <dbReference type="ARBA" id="ARBA00022857"/>
    </source>
</evidence>
<dbReference type="GO" id="GO:0050661">
    <property type="term" value="F:NADP binding"/>
    <property type="evidence" value="ECO:0007669"/>
    <property type="project" value="InterPro"/>
</dbReference>
<dbReference type="EMBL" id="ADKX01000001">
    <property type="protein sequence ID" value="EFW06596.1"/>
    <property type="molecule type" value="Genomic_DNA"/>
</dbReference>
<reference evidence="10 11" key="1">
    <citation type="submission" date="2010-12" db="EMBL/GenBank/DDBJ databases">
        <title>The Genome Sequence of Coprobacillus sp. strain 29_1.</title>
        <authorList>
            <consortium name="The Broad Institute Genome Sequencing Platform"/>
            <person name="Earl A."/>
            <person name="Ward D."/>
            <person name="Feldgarden M."/>
            <person name="Gevers D."/>
            <person name="Daigneault M."/>
            <person name="Sibley C.D."/>
            <person name="White A."/>
            <person name="Strauss J."/>
            <person name="Allen-Vercoe E."/>
            <person name="Young S.K."/>
            <person name="Zeng Q."/>
            <person name="Gargeya S."/>
            <person name="Fitzgerald M."/>
            <person name="Haas B."/>
            <person name="Abouelleil A."/>
            <person name="Alvarado L."/>
            <person name="Arachchi H.M."/>
            <person name="Berlin A."/>
            <person name="Brown A."/>
            <person name="Chapman S.B."/>
            <person name="Chen Z."/>
            <person name="Dunbar C."/>
            <person name="Freedman E."/>
            <person name="Gearin G."/>
            <person name="Gellesch M."/>
            <person name="Goldberg J."/>
            <person name="Griggs A."/>
            <person name="Gujja S."/>
            <person name="Heilman E."/>
            <person name="Heiman D."/>
            <person name="Howarth C."/>
            <person name="Larson L."/>
            <person name="Lui A."/>
            <person name="MacDonald P.J.P."/>
            <person name="Mehta T."/>
            <person name="Montmayeur A."/>
            <person name="Murphy C."/>
            <person name="Neiman D."/>
            <person name="Pearson M."/>
            <person name="Priest M."/>
            <person name="Roberts A."/>
            <person name="Saif S."/>
            <person name="Shea T."/>
            <person name="Shenoy N."/>
            <person name="Sisk P."/>
            <person name="Stolte C."/>
            <person name="Sykes S."/>
            <person name="White J."/>
            <person name="Yandava C."/>
            <person name="Nusbaum C."/>
            <person name="Birren B."/>
        </authorList>
    </citation>
    <scope>NUCLEOTIDE SEQUENCE [LARGE SCALE GENOMIC DNA]</scope>
    <source>
        <strain evidence="10 11">29_1</strain>
    </source>
</reference>
<dbReference type="InterPro" id="IPR046346">
    <property type="entry name" value="Aminoacid_DH-like_N_sf"/>
</dbReference>
<dbReference type="HAMAP" id="MF_00222">
    <property type="entry name" value="Shikimate_DH_AroE"/>
    <property type="match status" value="1"/>
</dbReference>
<dbReference type="InterPro" id="IPR006151">
    <property type="entry name" value="Shikm_DH/Glu-tRNA_Rdtase"/>
</dbReference>
<dbReference type="Gene3D" id="3.40.630.30">
    <property type="match status" value="1"/>
</dbReference>
<comment type="catalytic activity">
    <reaction evidence="7 8">
        <text>shikimate + NADP(+) = 3-dehydroshikimate + NADPH + H(+)</text>
        <dbReference type="Rhea" id="RHEA:17737"/>
        <dbReference type="ChEBI" id="CHEBI:15378"/>
        <dbReference type="ChEBI" id="CHEBI:16630"/>
        <dbReference type="ChEBI" id="CHEBI:36208"/>
        <dbReference type="ChEBI" id="CHEBI:57783"/>
        <dbReference type="ChEBI" id="CHEBI:58349"/>
        <dbReference type="EC" id="1.1.1.25"/>
    </reaction>
</comment>
<dbReference type="PANTHER" id="PTHR21089">
    <property type="entry name" value="SHIKIMATE DEHYDROGENASE"/>
    <property type="match status" value="1"/>
</dbReference>
<dbReference type="SUPFAM" id="SSF51735">
    <property type="entry name" value="NAD(P)-binding Rossmann-fold domains"/>
    <property type="match status" value="1"/>
</dbReference>
<dbReference type="InterPro" id="IPR011342">
    <property type="entry name" value="Shikimate_DH"/>
</dbReference>
<feature type="binding site" evidence="8">
    <location>
        <position position="370"/>
    </location>
    <ligand>
        <name>shikimate</name>
        <dbReference type="ChEBI" id="CHEBI:36208"/>
    </ligand>
</feature>
<dbReference type="InterPro" id="IPR036291">
    <property type="entry name" value="NAD(P)-bd_dom_sf"/>
</dbReference>
<dbReference type="Gene3D" id="3.40.50.10860">
    <property type="entry name" value="Leucine Dehydrogenase, chain A, domain 1"/>
    <property type="match status" value="1"/>
</dbReference>
<dbReference type="GO" id="GO:0009073">
    <property type="term" value="P:aromatic amino acid family biosynthetic process"/>
    <property type="evidence" value="ECO:0007669"/>
    <property type="project" value="UniProtKB-KW"/>
</dbReference>
<dbReference type="Pfam" id="PF08501">
    <property type="entry name" value="Shikimate_dh_N"/>
    <property type="match status" value="1"/>
</dbReference>
<dbReference type="InterPro" id="IPR016181">
    <property type="entry name" value="Acyl_CoA_acyltransferase"/>
</dbReference>
<dbReference type="InterPro" id="IPR022893">
    <property type="entry name" value="Shikimate_DH_fam"/>
</dbReference>
<keyword evidence="3 8" id="KW-0028">Amino-acid biosynthesis</keyword>
<comment type="similarity">
    <text evidence="8">Belongs to the shikimate dehydrogenase family.</text>
</comment>
<dbReference type="Gene3D" id="3.40.50.720">
    <property type="entry name" value="NAD(P)-binding Rossmann-like Domain"/>
    <property type="match status" value="1"/>
</dbReference>
<comment type="caution">
    <text evidence="10">The sequence shown here is derived from an EMBL/GenBank/DDBJ whole genome shotgun (WGS) entry which is preliminary data.</text>
</comment>
<dbReference type="EC" id="1.1.1.25" evidence="2 8"/>
<feature type="binding site" evidence="8">
    <location>
        <begin position="274"/>
        <end position="278"/>
    </location>
    <ligand>
        <name>NADP(+)</name>
        <dbReference type="ChEBI" id="CHEBI:58349"/>
    </ligand>
</feature>
<feature type="binding site" evidence="8">
    <location>
        <position position="210"/>
    </location>
    <ligand>
        <name>shikimate</name>
        <dbReference type="ChEBI" id="CHEBI:36208"/>
    </ligand>
</feature>
<dbReference type="UniPathway" id="UPA00053">
    <property type="reaction ID" value="UER00087"/>
</dbReference>
<evidence type="ECO:0000313" key="11">
    <source>
        <dbReference type="Proteomes" id="UP000003157"/>
    </source>
</evidence>
<evidence type="ECO:0000256" key="2">
    <source>
        <dbReference type="ARBA" id="ARBA00012962"/>
    </source>
</evidence>
<evidence type="ECO:0000256" key="5">
    <source>
        <dbReference type="ARBA" id="ARBA00023002"/>
    </source>
</evidence>
<dbReference type="SUPFAM" id="SSF55729">
    <property type="entry name" value="Acyl-CoA N-acyltransferases (Nat)"/>
    <property type="match status" value="1"/>
</dbReference>
<evidence type="ECO:0000313" key="10">
    <source>
        <dbReference type="EMBL" id="EFW06596.1"/>
    </source>
</evidence>
<accession>E7G5U5</accession>
<evidence type="ECO:0000256" key="1">
    <source>
        <dbReference type="ARBA" id="ARBA00004871"/>
    </source>
</evidence>
<dbReference type="InterPro" id="IPR041121">
    <property type="entry name" value="SDH_C"/>
</dbReference>
<keyword evidence="6 8" id="KW-0057">Aromatic amino acid biosynthesis</keyword>
<dbReference type="AlphaFoldDB" id="E7G5U5"/>
<dbReference type="GO" id="GO:0016747">
    <property type="term" value="F:acyltransferase activity, transferring groups other than amino-acyl groups"/>
    <property type="evidence" value="ECO:0007669"/>
    <property type="project" value="InterPro"/>
</dbReference>
<dbReference type="NCBIfam" id="TIGR00507">
    <property type="entry name" value="aroE"/>
    <property type="match status" value="1"/>
</dbReference>
<dbReference type="GO" id="GO:0019632">
    <property type="term" value="P:shikimate metabolic process"/>
    <property type="evidence" value="ECO:0007669"/>
    <property type="project" value="InterPro"/>
</dbReference>
<dbReference type="GO" id="GO:0008652">
    <property type="term" value="P:amino acid biosynthetic process"/>
    <property type="evidence" value="ECO:0007669"/>
    <property type="project" value="UniProtKB-KW"/>
</dbReference>
<comment type="pathway">
    <text evidence="1 8">Metabolic intermediate biosynthesis; chorismate biosynthesis; chorismate from D-erythrose 4-phosphate and phosphoenolpyruvate: step 4/7.</text>
</comment>
<feature type="binding site" evidence="8">
    <location>
        <begin position="163"/>
        <end position="165"/>
    </location>
    <ligand>
        <name>shikimate</name>
        <dbReference type="ChEBI" id="CHEBI:36208"/>
    </ligand>
</feature>